<dbReference type="InterPro" id="IPR009080">
    <property type="entry name" value="tRNAsynth_Ia_anticodon-bd"/>
</dbReference>
<name>A0A0F9AW67_9ZZZZ</name>
<dbReference type="SUPFAM" id="SSF47323">
    <property type="entry name" value="Anticodon-binding domain of a subclass of class I aminoacyl-tRNA synthetases"/>
    <property type="match status" value="1"/>
</dbReference>
<evidence type="ECO:0000313" key="1">
    <source>
        <dbReference type="EMBL" id="KKL13685.1"/>
    </source>
</evidence>
<sequence length="84" mass="9535">MGHKTFLIHSPWPSFDSDLATGEKVTIVVQVSGKLRDKFEAERDLAEDQIKEMALGSNRIKNIVGEKKIKKIIYIKNKLVNIVL</sequence>
<gene>
    <name evidence="1" type="ORF">LCGC14_2523300</name>
</gene>
<dbReference type="GO" id="GO:0006418">
    <property type="term" value="P:tRNA aminoacylation for protein translation"/>
    <property type="evidence" value="ECO:0007669"/>
    <property type="project" value="InterPro"/>
</dbReference>
<organism evidence="1">
    <name type="scientific">marine sediment metagenome</name>
    <dbReference type="NCBI Taxonomy" id="412755"/>
    <lineage>
        <taxon>unclassified sequences</taxon>
        <taxon>metagenomes</taxon>
        <taxon>ecological metagenomes</taxon>
    </lineage>
</organism>
<dbReference type="EMBL" id="LAZR01040760">
    <property type="protein sequence ID" value="KKL13685.1"/>
    <property type="molecule type" value="Genomic_DNA"/>
</dbReference>
<dbReference type="GO" id="GO:0004812">
    <property type="term" value="F:aminoacyl-tRNA ligase activity"/>
    <property type="evidence" value="ECO:0007669"/>
    <property type="project" value="InterPro"/>
</dbReference>
<accession>A0A0F9AW67</accession>
<reference evidence="1" key="1">
    <citation type="journal article" date="2015" name="Nature">
        <title>Complex archaea that bridge the gap between prokaryotes and eukaryotes.</title>
        <authorList>
            <person name="Spang A."/>
            <person name="Saw J.H."/>
            <person name="Jorgensen S.L."/>
            <person name="Zaremba-Niedzwiedzka K."/>
            <person name="Martijn J."/>
            <person name="Lind A.E."/>
            <person name="van Eijk R."/>
            <person name="Schleper C."/>
            <person name="Guy L."/>
            <person name="Ettema T.J."/>
        </authorList>
    </citation>
    <scope>NUCLEOTIDE SEQUENCE</scope>
</reference>
<evidence type="ECO:0008006" key="2">
    <source>
        <dbReference type="Google" id="ProtNLM"/>
    </source>
</evidence>
<dbReference type="AlphaFoldDB" id="A0A0F9AW67"/>
<proteinExistence type="predicted"/>
<comment type="caution">
    <text evidence="1">The sequence shown here is derived from an EMBL/GenBank/DDBJ whole genome shotgun (WGS) entry which is preliminary data.</text>
</comment>
<dbReference type="GO" id="GO:0005524">
    <property type="term" value="F:ATP binding"/>
    <property type="evidence" value="ECO:0007669"/>
    <property type="project" value="InterPro"/>
</dbReference>
<dbReference type="Gene3D" id="1.10.730.10">
    <property type="entry name" value="Isoleucyl-tRNA Synthetase, Domain 1"/>
    <property type="match status" value="1"/>
</dbReference>
<protein>
    <recommendedName>
        <fullName evidence="2">Leucine--tRNA ligase</fullName>
    </recommendedName>
</protein>